<dbReference type="Proteomes" id="UP001054945">
    <property type="component" value="Unassembled WGS sequence"/>
</dbReference>
<dbReference type="EMBL" id="BPLR01004349">
    <property type="protein sequence ID" value="GIX94224.1"/>
    <property type="molecule type" value="Genomic_DNA"/>
</dbReference>
<reference evidence="1 2" key="1">
    <citation type="submission" date="2021-06" db="EMBL/GenBank/DDBJ databases">
        <title>Caerostris extrusa draft genome.</title>
        <authorList>
            <person name="Kono N."/>
            <person name="Arakawa K."/>
        </authorList>
    </citation>
    <scope>NUCLEOTIDE SEQUENCE [LARGE SCALE GENOMIC DNA]</scope>
</reference>
<accession>A0AAV4PAY1</accession>
<protein>
    <submittedName>
        <fullName evidence="1">Uncharacterized protein</fullName>
    </submittedName>
</protein>
<sequence length="89" mass="10011">MVPPMEQKGQSGVTVMPILGRCSWRWSCPLTILKLAAKNLPGEVYWNRIVKQAFSDLAPGSFHLSFYARCLSQAVGYMKTLWKTATLFS</sequence>
<comment type="caution">
    <text evidence="1">The sequence shown here is derived from an EMBL/GenBank/DDBJ whole genome shotgun (WGS) entry which is preliminary data.</text>
</comment>
<proteinExistence type="predicted"/>
<name>A0AAV4PAY1_CAEEX</name>
<evidence type="ECO:0000313" key="2">
    <source>
        <dbReference type="Proteomes" id="UP001054945"/>
    </source>
</evidence>
<gene>
    <name evidence="1" type="ORF">CEXT_146051</name>
</gene>
<organism evidence="1 2">
    <name type="scientific">Caerostris extrusa</name>
    <name type="common">Bark spider</name>
    <name type="synonym">Caerostris bankana</name>
    <dbReference type="NCBI Taxonomy" id="172846"/>
    <lineage>
        <taxon>Eukaryota</taxon>
        <taxon>Metazoa</taxon>
        <taxon>Ecdysozoa</taxon>
        <taxon>Arthropoda</taxon>
        <taxon>Chelicerata</taxon>
        <taxon>Arachnida</taxon>
        <taxon>Araneae</taxon>
        <taxon>Araneomorphae</taxon>
        <taxon>Entelegynae</taxon>
        <taxon>Araneoidea</taxon>
        <taxon>Araneidae</taxon>
        <taxon>Caerostris</taxon>
    </lineage>
</organism>
<evidence type="ECO:0000313" key="1">
    <source>
        <dbReference type="EMBL" id="GIX94224.1"/>
    </source>
</evidence>
<keyword evidence="2" id="KW-1185">Reference proteome</keyword>
<dbReference type="AlphaFoldDB" id="A0AAV4PAY1"/>